<evidence type="ECO:0000256" key="1">
    <source>
        <dbReference type="SAM" id="Phobius"/>
    </source>
</evidence>
<keyword evidence="4" id="KW-1185">Reference proteome</keyword>
<dbReference type="EMBL" id="JADBJN010000004">
    <property type="protein sequence ID" value="KAG5667637.1"/>
    <property type="molecule type" value="Genomic_DNA"/>
</dbReference>
<accession>A0A9J6BD31</accession>
<feature type="chain" id="PRO_5039948511" evidence="2">
    <location>
        <begin position="20"/>
        <end position="128"/>
    </location>
</feature>
<protein>
    <submittedName>
        <fullName evidence="3">Uncharacterized protein</fullName>
    </submittedName>
</protein>
<proteinExistence type="predicted"/>
<gene>
    <name evidence="3" type="ORF">PVAND_015611</name>
</gene>
<evidence type="ECO:0000313" key="4">
    <source>
        <dbReference type="Proteomes" id="UP001107558"/>
    </source>
</evidence>
<keyword evidence="1" id="KW-0812">Transmembrane</keyword>
<reference evidence="3" key="1">
    <citation type="submission" date="2021-03" db="EMBL/GenBank/DDBJ databases">
        <title>Chromosome level genome of the anhydrobiotic midge Polypedilum vanderplanki.</title>
        <authorList>
            <person name="Yoshida Y."/>
            <person name="Kikawada T."/>
            <person name="Gusev O."/>
        </authorList>
    </citation>
    <scope>NUCLEOTIDE SEQUENCE</scope>
    <source>
        <strain evidence="3">NIAS01</strain>
        <tissue evidence="3">Whole body or cell culture</tissue>
    </source>
</reference>
<feature type="signal peptide" evidence="2">
    <location>
        <begin position="1"/>
        <end position="19"/>
    </location>
</feature>
<dbReference type="AlphaFoldDB" id="A0A9J6BD31"/>
<keyword evidence="2" id="KW-0732">Signal</keyword>
<sequence length="128" mass="14791">MNKLIFALFVTLSLHAVFSSSNLKEEIFYTSVEIVLHGNNYGSSSKIKCIVQQFRNMNLAEKYTNMDIITHSKEQFKQIKQYADEFNIYCTCIEFIESPIGLLIIAICVFTIALFLCCCLLKKYCQNF</sequence>
<name>A0A9J6BD31_POLVA</name>
<dbReference type="Proteomes" id="UP001107558">
    <property type="component" value="Chromosome 4"/>
</dbReference>
<feature type="transmembrane region" description="Helical" evidence="1">
    <location>
        <begin position="100"/>
        <end position="121"/>
    </location>
</feature>
<comment type="caution">
    <text evidence="3">The sequence shown here is derived from an EMBL/GenBank/DDBJ whole genome shotgun (WGS) entry which is preliminary data.</text>
</comment>
<organism evidence="3 4">
    <name type="scientific">Polypedilum vanderplanki</name>
    <name type="common">Sleeping chironomid midge</name>
    <dbReference type="NCBI Taxonomy" id="319348"/>
    <lineage>
        <taxon>Eukaryota</taxon>
        <taxon>Metazoa</taxon>
        <taxon>Ecdysozoa</taxon>
        <taxon>Arthropoda</taxon>
        <taxon>Hexapoda</taxon>
        <taxon>Insecta</taxon>
        <taxon>Pterygota</taxon>
        <taxon>Neoptera</taxon>
        <taxon>Endopterygota</taxon>
        <taxon>Diptera</taxon>
        <taxon>Nematocera</taxon>
        <taxon>Chironomoidea</taxon>
        <taxon>Chironomidae</taxon>
        <taxon>Chironominae</taxon>
        <taxon>Polypedilum</taxon>
        <taxon>Polypedilum</taxon>
    </lineage>
</organism>
<evidence type="ECO:0000256" key="2">
    <source>
        <dbReference type="SAM" id="SignalP"/>
    </source>
</evidence>
<keyword evidence="1" id="KW-0472">Membrane</keyword>
<keyword evidence="1" id="KW-1133">Transmembrane helix</keyword>
<evidence type="ECO:0000313" key="3">
    <source>
        <dbReference type="EMBL" id="KAG5667637.1"/>
    </source>
</evidence>